<evidence type="ECO:0000256" key="10">
    <source>
        <dbReference type="SAM" id="MobiDB-lite"/>
    </source>
</evidence>
<feature type="transmembrane region" description="Helical" evidence="11">
    <location>
        <begin position="78"/>
        <end position="98"/>
    </location>
</feature>
<organism evidence="13 14">
    <name type="scientific">Favolaschia claudopus</name>
    <dbReference type="NCBI Taxonomy" id="2862362"/>
    <lineage>
        <taxon>Eukaryota</taxon>
        <taxon>Fungi</taxon>
        <taxon>Dikarya</taxon>
        <taxon>Basidiomycota</taxon>
        <taxon>Agaricomycotina</taxon>
        <taxon>Agaricomycetes</taxon>
        <taxon>Agaricomycetidae</taxon>
        <taxon>Agaricales</taxon>
        <taxon>Marasmiineae</taxon>
        <taxon>Mycenaceae</taxon>
        <taxon>Favolaschia</taxon>
    </lineage>
</organism>
<evidence type="ECO:0000256" key="4">
    <source>
        <dbReference type="ARBA" id="ARBA00013533"/>
    </source>
</evidence>
<reference evidence="13 14" key="1">
    <citation type="journal article" date="2024" name="J Genomics">
        <title>Draft genome sequencing and assembly of Favolaschia claudopus CIRM-BRFM 2984 isolated from oak limbs.</title>
        <authorList>
            <person name="Navarro D."/>
            <person name="Drula E."/>
            <person name="Chaduli D."/>
            <person name="Cazenave R."/>
            <person name="Ahrendt S."/>
            <person name="Wang J."/>
            <person name="Lipzen A."/>
            <person name="Daum C."/>
            <person name="Barry K."/>
            <person name="Grigoriev I.V."/>
            <person name="Favel A."/>
            <person name="Rosso M.N."/>
            <person name="Martin F."/>
        </authorList>
    </citation>
    <scope>NUCLEOTIDE SEQUENCE [LARGE SCALE GENOMIC DNA]</scope>
    <source>
        <strain evidence="13 14">CIRM-BRFM 2984</strain>
    </source>
</reference>
<feature type="transmembrane region" description="Helical" evidence="11">
    <location>
        <begin position="220"/>
        <end position="241"/>
    </location>
</feature>
<protein>
    <recommendedName>
        <fullName evidence="4">Golgi apparatus membrane protein TVP38</fullName>
    </recommendedName>
    <alternativeName>
        <fullName evidence="5">Golgi apparatus membrane protein tvp38</fullName>
    </alternativeName>
</protein>
<evidence type="ECO:0000256" key="2">
    <source>
        <dbReference type="ARBA" id="ARBA00004653"/>
    </source>
</evidence>
<comment type="similarity">
    <text evidence="3">Belongs to the TVP38/TMEM64 family.</text>
</comment>
<evidence type="ECO:0000313" key="14">
    <source>
        <dbReference type="Proteomes" id="UP001362999"/>
    </source>
</evidence>
<comment type="subcellular location">
    <subcellularLocation>
        <location evidence="2">Golgi apparatus membrane</location>
        <topology evidence="2">Multi-pass membrane protein</topology>
    </subcellularLocation>
</comment>
<accession>A0AAW0BNZ9</accession>
<sequence length="265" mass="28553">MILDERSGSLAHPQPVLAAPAPAYAYEMNPPSASGTNAQQSSNRDSISRDISRTPSPTPSENDLLNGVRKKVSWKNRIRLYLTLAVLVAIVVLIEAFHDDIIKALRPATDWLHATTGGWLIPIVVLMALSFPPLFGHEIVVILCGAVWGLGEGFGIVAAGTILGETCTYFVFQYCCGVRGKNWEMKNMAYGTLAHVIRDGGLLIAIVVRFSALPAHFTTAVFATCGMPLWVFLLATVVALPKQLALVYIGKAFESGDKTSDTVLG</sequence>
<dbReference type="InterPro" id="IPR032816">
    <property type="entry name" value="VTT_dom"/>
</dbReference>
<proteinExistence type="inferred from homology"/>
<evidence type="ECO:0000256" key="8">
    <source>
        <dbReference type="ARBA" id="ARBA00023034"/>
    </source>
</evidence>
<evidence type="ECO:0000256" key="11">
    <source>
        <dbReference type="SAM" id="Phobius"/>
    </source>
</evidence>
<keyword evidence="9 11" id="KW-0472">Membrane</keyword>
<evidence type="ECO:0000256" key="5">
    <source>
        <dbReference type="ARBA" id="ARBA00020673"/>
    </source>
</evidence>
<evidence type="ECO:0000313" key="13">
    <source>
        <dbReference type="EMBL" id="KAK7028302.1"/>
    </source>
</evidence>
<dbReference type="Proteomes" id="UP001362999">
    <property type="component" value="Unassembled WGS sequence"/>
</dbReference>
<evidence type="ECO:0000259" key="12">
    <source>
        <dbReference type="Pfam" id="PF09335"/>
    </source>
</evidence>
<evidence type="ECO:0000256" key="9">
    <source>
        <dbReference type="ARBA" id="ARBA00023136"/>
    </source>
</evidence>
<feature type="transmembrane region" description="Helical" evidence="11">
    <location>
        <begin position="119"/>
        <end position="148"/>
    </location>
</feature>
<feature type="region of interest" description="Disordered" evidence="10">
    <location>
        <begin position="28"/>
        <end position="64"/>
    </location>
</feature>
<comment type="caution">
    <text evidence="13">The sequence shown here is derived from an EMBL/GenBank/DDBJ whole genome shotgun (WGS) entry which is preliminary data.</text>
</comment>
<dbReference type="PANTHER" id="PTHR47549:SF2">
    <property type="entry name" value="GOLGI APPARATUS MEMBRANE PROTEIN TVP38"/>
    <property type="match status" value="1"/>
</dbReference>
<dbReference type="InterPro" id="IPR051076">
    <property type="entry name" value="Golgi_membrane_TVP38/TMEM64"/>
</dbReference>
<keyword evidence="6 11" id="KW-0812">Transmembrane</keyword>
<name>A0AAW0BNZ9_9AGAR</name>
<keyword evidence="14" id="KW-1185">Reference proteome</keyword>
<dbReference type="GO" id="GO:0000139">
    <property type="term" value="C:Golgi membrane"/>
    <property type="evidence" value="ECO:0007669"/>
    <property type="project" value="UniProtKB-SubCell"/>
</dbReference>
<dbReference type="EMBL" id="JAWWNJ010000028">
    <property type="protein sequence ID" value="KAK7028302.1"/>
    <property type="molecule type" value="Genomic_DNA"/>
</dbReference>
<dbReference type="Pfam" id="PF09335">
    <property type="entry name" value="VTT_dom"/>
    <property type="match status" value="1"/>
</dbReference>
<dbReference type="AlphaFoldDB" id="A0AAW0BNZ9"/>
<evidence type="ECO:0000256" key="7">
    <source>
        <dbReference type="ARBA" id="ARBA00022989"/>
    </source>
</evidence>
<keyword evidence="7 11" id="KW-1133">Transmembrane helix</keyword>
<keyword evidence="8" id="KW-0333">Golgi apparatus</keyword>
<feature type="domain" description="VTT" evidence="12">
    <location>
        <begin position="137"/>
        <end position="251"/>
    </location>
</feature>
<comment type="function">
    <text evidence="1">Golgi membrane protein involved in vesicular trafficking and spindle migration.</text>
</comment>
<evidence type="ECO:0000256" key="1">
    <source>
        <dbReference type="ARBA" id="ARBA00002978"/>
    </source>
</evidence>
<dbReference type="PANTHER" id="PTHR47549">
    <property type="entry name" value="GOLGI APPARATUS MEMBRANE PROTEIN TVP38-RELATED"/>
    <property type="match status" value="1"/>
</dbReference>
<evidence type="ECO:0000256" key="3">
    <source>
        <dbReference type="ARBA" id="ARBA00008640"/>
    </source>
</evidence>
<gene>
    <name evidence="13" type="ORF">R3P38DRAFT_2935271</name>
</gene>
<evidence type="ECO:0000256" key="6">
    <source>
        <dbReference type="ARBA" id="ARBA00022692"/>
    </source>
</evidence>